<feature type="signal peptide" evidence="1">
    <location>
        <begin position="1"/>
        <end position="21"/>
    </location>
</feature>
<reference evidence="2" key="1">
    <citation type="submission" date="2019-03" db="EMBL/GenBank/DDBJ databases">
        <title>WGS assembly of Setaria viridis.</title>
        <authorList>
            <person name="Huang P."/>
            <person name="Jenkins J."/>
            <person name="Grimwood J."/>
            <person name="Barry K."/>
            <person name="Healey A."/>
            <person name="Mamidi S."/>
            <person name="Sreedasyam A."/>
            <person name="Shu S."/>
            <person name="Feldman M."/>
            <person name="Wu J."/>
            <person name="Yu Y."/>
            <person name="Chen C."/>
            <person name="Johnson J."/>
            <person name="Rokhsar D."/>
            <person name="Baxter I."/>
            <person name="Schmutz J."/>
            <person name="Brutnell T."/>
            <person name="Kellogg E."/>
        </authorList>
    </citation>
    <scope>NUCLEOTIDE SEQUENCE [LARGE SCALE GENOMIC DNA]</scope>
</reference>
<gene>
    <name evidence="2" type="ORF">SEVIR_4G286401v2</name>
</gene>
<evidence type="ECO:0000313" key="3">
    <source>
        <dbReference type="Proteomes" id="UP000298652"/>
    </source>
</evidence>
<feature type="chain" id="PRO_5020308569" evidence="1">
    <location>
        <begin position="22"/>
        <end position="35"/>
    </location>
</feature>
<evidence type="ECO:0000256" key="1">
    <source>
        <dbReference type="SAM" id="SignalP"/>
    </source>
</evidence>
<dbReference type="AlphaFoldDB" id="A0A4V6D8V4"/>
<dbReference type="Gramene" id="TKW23356">
    <property type="protein sequence ID" value="TKW23356"/>
    <property type="gene ID" value="SEVIR_4G286401v2"/>
</dbReference>
<dbReference type="Proteomes" id="UP000298652">
    <property type="component" value="Chromosome 4"/>
</dbReference>
<proteinExistence type="predicted"/>
<keyword evidence="1" id="KW-0732">Signal</keyword>
<protein>
    <submittedName>
        <fullName evidence="2">Uncharacterized protein</fullName>
    </submittedName>
</protein>
<dbReference type="EMBL" id="CM016555">
    <property type="protein sequence ID" value="TKW23356.1"/>
    <property type="molecule type" value="Genomic_DNA"/>
</dbReference>
<evidence type="ECO:0000313" key="2">
    <source>
        <dbReference type="EMBL" id="TKW23356.1"/>
    </source>
</evidence>
<accession>A0A4V6D8V4</accession>
<sequence>MSKKVPYCFLYCLLFWRFTWQTHQFSRNNYIHHRS</sequence>
<organism evidence="2 3">
    <name type="scientific">Setaria viridis</name>
    <name type="common">Green bristlegrass</name>
    <name type="synonym">Setaria italica subsp. viridis</name>
    <dbReference type="NCBI Taxonomy" id="4556"/>
    <lineage>
        <taxon>Eukaryota</taxon>
        <taxon>Viridiplantae</taxon>
        <taxon>Streptophyta</taxon>
        <taxon>Embryophyta</taxon>
        <taxon>Tracheophyta</taxon>
        <taxon>Spermatophyta</taxon>
        <taxon>Magnoliopsida</taxon>
        <taxon>Liliopsida</taxon>
        <taxon>Poales</taxon>
        <taxon>Poaceae</taxon>
        <taxon>PACMAD clade</taxon>
        <taxon>Panicoideae</taxon>
        <taxon>Panicodae</taxon>
        <taxon>Paniceae</taxon>
        <taxon>Cenchrinae</taxon>
        <taxon>Setaria</taxon>
    </lineage>
</organism>
<keyword evidence="3" id="KW-1185">Reference proteome</keyword>
<name>A0A4V6D8V4_SETVI</name>